<name>A0A2P4XGQ7_9STRA</name>
<evidence type="ECO:0000313" key="1">
    <source>
        <dbReference type="EMBL" id="POM64737.1"/>
    </source>
</evidence>
<proteinExistence type="predicted"/>
<dbReference type="AlphaFoldDB" id="A0A2P4XGQ7"/>
<organism evidence="1 2">
    <name type="scientific">Phytophthora palmivora</name>
    <dbReference type="NCBI Taxonomy" id="4796"/>
    <lineage>
        <taxon>Eukaryota</taxon>
        <taxon>Sar</taxon>
        <taxon>Stramenopiles</taxon>
        <taxon>Oomycota</taxon>
        <taxon>Peronosporomycetes</taxon>
        <taxon>Peronosporales</taxon>
        <taxon>Peronosporaceae</taxon>
        <taxon>Phytophthora</taxon>
    </lineage>
</organism>
<reference evidence="1 2" key="1">
    <citation type="journal article" date="2017" name="Genome Biol. Evol.">
        <title>Phytophthora megakarya and P. palmivora, closely related causal agents of cacao black pod rot, underwent increases in genome sizes and gene numbers by different mechanisms.</title>
        <authorList>
            <person name="Ali S.S."/>
            <person name="Shao J."/>
            <person name="Lary D.J."/>
            <person name="Kronmiller B."/>
            <person name="Shen D."/>
            <person name="Strem M.D."/>
            <person name="Amoako-Attah I."/>
            <person name="Akrofi A.Y."/>
            <person name="Begoude B.A."/>
            <person name="Ten Hoopen G.M."/>
            <person name="Coulibaly K."/>
            <person name="Kebe B.I."/>
            <person name="Melnick R.L."/>
            <person name="Guiltinan M.J."/>
            <person name="Tyler B.M."/>
            <person name="Meinhardt L.W."/>
            <person name="Bailey B.A."/>
        </authorList>
    </citation>
    <scope>NUCLEOTIDE SEQUENCE [LARGE SCALE GENOMIC DNA]</scope>
    <source>
        <strain evidence="2">sbr112.9</strain>
    </source>
</reference>
<dbReference type="OrthoDB" id="10493673at2759"/>
<accession>A0A2P4XGQ7</accession>
<keyword evidence="2" id="KW-1185">Reference proteome</keyword>
<dbReference type="Proteomes" id="UP000237271">
    <property type="component" value="Unassembled WGS sequence"/>
</dbReference>
<protein>
    <submittedName>
        <fullName evidence="1">Uncharacterized protein</fullName>
    </submittedName>
</protein>
<evidence type="ECO:0000313" key="2">
    <source>
        <dbReference type="Proteomes" id="UP000237271"/>
    </source>
</evidence>
<sequence length="100" mass="10861">MVKVDVGPLRAVCPERVKAAYITLAVNELPGGPDETHLVNDATCLETPVRCDDRRIQPNGEPLEVSMKVSVTLCVTACGVPQTVMLTEVYFAKNVVHNLI</sequence>
<gene>
    <name evidence="1" type="ORF">PHPALM_19705</name>
</gene>
<dbReference type="EMBL" id="NCKW01011057">
    <property type="protein sequence ID" value="POM64737.1"/>
    <property type="molecule type" value="Genomic_DNA"/>
</dbReference>
<comment type="caution">
    <text evidence="1">The sequence shown here is derived from an EMBL/GenBank/DDBJ whole genome shotgun (WGS) entry which is preliminary data.</text>
</comment>